<accession>A0A512C4F5</accession>
<dbReference type="RefSeq" id="WP_147023327.1">
    <property type="nucleotide sequence ID" value="NZ_BJYU01000310.1"/>
</dbReference>
<evidence type="ECO:0000259" key="1">
    <source>
        <dbReference type="Pfam" id="PF21834"/>
    </source>
</evidence>
<evidence type="ECO:0000313" key="3">
    <source>
        <dbReference type="Proteomes" id="UP000321085"/>
    </source>
</evidence>
<dbReference type="EMBL" id="BJYU01000310">
    <property type="protein sequence ID" value="GEO19068.1"/>
    <property type="molecule type" value="Genomic_DNA"/>
</dbReference>
<organism evidence="2 3">
    <name type="scientific">Microvirga aerophila</name>
    <dbReference type="NCBI Taxonomy" id="670291"/>
    <lineage>
        <taxon>Bacteria</taxon>
        <taxon>Pseudomonadati</taxon>
        <taxon>Pseudomonadota</taxon>
        <taxon>Alphaproteobacteria</taxon>
        <taxon>Hyphomicrobiales</taxon>
        <taxon>Methylobacteriaceae</taxon>
        <taxon>Microvirga</taxon>
    </lineage>
</organism>
<dbReference type="Proteomes" id="UP000321085">
    <property type="component" value="Unassembled WGS sequence"/>
</dbReference>
<dbReference type="Pfam" id="PF21834">
    <property type="entry name" value="DUF6894"/>
    <property type="match status" value="1"/>
</dbReference>
<keyword evidence="3" id="KW-1185">Reference proteome</keyword>
<reference evidence="2 3" key="1">
    <citation type="submission" date="2019-07" db="EMBL/GenBank/DDBJ databases">
        <title>Whole genome shotgun sequence of Microvirga aerophila NBRC 106136.</title>
        <authorList>
            <person name="Hosoyama A."/>
            <person name="Uohara A."/>
            <person name="Ohji S."/>
            <person name="Ichikawa N."/>
        </authorList>
    </citation>
    <scope>NUCLEOTIDE SEQUENCE [LARGE SCALE GENOMIC DNA]</scope>
    <source>
        <strain evidence="2 3">NBRC 106136</strain>
    </source>
</reference>
<proteinExistence type="predicted"/>
<dbReference type="InterPro" id="IPR054189">
    <property type="entry name" value="DUF6894"/>
</dbReference>
<sequence length="80" mass="9069">MPRYFFHVYNGTALFDEEGTELSGLDEAGRVARETTGEIIRDGGIKPWQVFDCHMEVTDAAGQVMLKLYFFYKDLSGETP</sequence>
<dbReference type="AlphaFoldDB" id="A0A512C4F5"/>
<comment type="caution">
    <text evidence="2">The sequence shown here is derived from an EMBL/GenBank/DDBJ whole genome shotgun (WGS) entry which is preliminary data.</text>
</comment>
<gene>
    <name evidence="2" type="ORF">MAE02_67640</name>
</gene>
<evidence type="ECO:0000313" key="2">
    <source>
        <dbReference type="EMBL" id="GEO19068.1"/>
    </source>
</evidence>
<feature type="domain" description="DUF6894" evidence="1">
    <location>
        <begin position="3"/>
        <end position="68"/>
    </location>
</feature>
<protein>
    <recommendedName>
        <fullName evidence="1">DUF6894 domain-containing protein</fullName>
    </recommendedName>
</protein>
<name>A0A512C4F5_9HYPH</name>